<gene>
    <name evidence="2" type="ORF">HS088_TW09G00887</name>
</gene>
<organism evidence="2 3">
    <name type="scientific">Tripterygium wilfordii</name>
    <name type="common">Thunder God vine</name>
    <dbReference type="NCBI Taxonomy" id="458696"/>
    <lineage>
        <taxon>Eukaryota</taxon>
        <taxon>Viridiplantae</taxon>
        <taxon>Streptophyta</taxon>
        <taxon>Embryophyta</taxon>
        <taxon>Tracheophyta</taxon>
        <taxon>Spermatophyta</taxon>
        <taxon>Magnoliopsida</taxon>
        <taxon>eudicotyledons</taxon>
        <taxon>Gunneridae</taxon>
        <taxon>Pentapetalae</taxon>
        <taxon>rosids</taxon>
        <taxon>fabids</taxon>
        <taxon>Celastrales</taxon>
        <taxon>Celastraceae</taxon>
        <taxon>Tripterygium</taxon>
    </lineage>
</organism>
<feature type="compositionally biased region" description="Acidic residues" evidence="1">
    <location>
        <begin position="152"/>
        <end position="161"/>
    </location>
</feature>
<feature type="region of interest" description="Disordered" evidence="1">
    <location>
        <begin position="42"/>
        <end position="75"/>
    </location>
</feature>
<feature type="compositionally biased region" description="Polar residues" evidence="1">
    <location>
        <begin position="117"/>
        <end position="128"/>
    </location>
</feature>
<comment type="caution">
    <text evidence="2">The sequence shown here is derived from an EMBL/GenBank/DDBJ whole genome shotgun (WGS) entry which is preliminary data.</text>
</comment>
<name>A0A7J7D9S1_TRIWF</name>
<evidence type="ECO:0000313" key="2">
    <source>
        <dbReference type="EMBL" id="KAF5742826.1"/>
    </source>
</evidence>
<dbReference type="AlphaFoldDB" id="A0A7J7D9S1"/>
<reference evidence="2 3" key="1">
    <citation type="journal article" date="2020" name="Nat. Commun.">
        <title>Genome of Tripterygium wilfordii and identification of cytochrome P450 involved in triptolide biosynthesis.</title>
        <authorList>
            <person name="Tu L."/>
            <person name="Su P."/>
            <person name="Zhang Z."/>
            <person name="Gao L."/>
            <person name="Wang J."/>
            <person name="Hu T."/>
            <person name="Zhou J."/>
            <person name="Zhang Y."/>
            <person name="Zhao Y."/>
            <person name="Liu Y."/>
            <person name="Song Y."/>
            <person name="Tong Y."/>
            <person name="Lu Y."/>
            <person name="Yang J."/>
            <person name="Xu C."/>
            <person name="Jia M."/>
            <person name="Peters R.J."/>
            <person name="Huang L."/>
            <person name="Gao W."/>
        </authorList>
    </citation>
    <scope>NUCLEOTIDE SEQUENCE [LARGE SCALE GENOMIC DNA]</scope>
    <source>
        <strain evidence="3">cv. XIE 37</strain>
        <tissue evidence="2">Leaf</tissue>
    </source>
</reference>
<accession>A0A7J7D9S1</accession>
<dbReference type="Proteomes" id="UP000593562">
    <property type="component" value="Unassembled WGS sequence"/>
</dbReference>
<sequence>MKLQIFPFLGLRDASDEEAVVAYNTLLNRYGLSKLDLSKSNDSGSLIRRGDDNRLSERGAPAFRERSVKEDNTSQKVTEKLQQVLTKIKAASKGGIYDDLYGELILDNKVGSSWAYSSGDRSASTAKDTQGKAMVASSIEPGNNNNTSFNNDDNDNELFGD</sequence>
<feature type="region of interest" description="Disordered" evidence="1">
    <location>
        <begin position="117"/>
        <end position="161"/>
    </location>
</feature>
<keyword evidence="3" id="KW-1185">Reference proteome</keyword>
<evidence type="ECO:0000313" key="3">
    <source>
        <dbReference type="Proteomes" id="UP000593562"/>
    </source>
</evidence>
<evidence type="ECO:0000256" key="1">
    <source>
        <dbReference type="SAM" id="MobiDB-lite"/>
    </source>
</evidence>
<protein>
    <submittedName>
        <fullName evidence="2">Nuclear inhibitor of protein phosphatase 1 isoform X2</fullName>
    </submittedName>
</protein>
<dbReference type="InParanoid" id="A0A7J7D9S1"/>
<feature type="compositionally biased region" description="Basic and acidic residues" evidence="1">
    <location>
        <begin position="48"/>
        <end position="75"/>
    </location>
</feature>
<dbReference type="EMBL" id="JAAARO010000009">
    <property type="protein sequence ID" value="KAF5742826.1"/>
    <property type="molecule type" value="Genomic_DNA"/>
</dbReference>
<proteinExistence type="predicted"/>